<keyword evidence="3" id="KW-1185">Reference proteome</keyword>
<feature type="compositionally biased region" description="Low complexity" evidence="1">
    <location>
        <begin position="155"/>
        <end position="164"/>
    </location>
</feature>
<dbReference type="Proteomes" id="UP000019335">
    <property type="component" value="Unassembled WGS sequence"/>
</dbReference>
<dbReference type="InterPro" id="IPR038538">
    <property type="entry name" value="MTERF_sf"/>
</dbReference>
<evidence type="ECO:0000256" key="1">
    <source>
        <dbReference type="SAM" id="MobiDB-lite"/>
    </source>
</evidence>
<dbReference type="OrthoDB" id="10403641at2759"/>
<evidence type="ECO:0000313" key="2">
    <source>
        <dbReference type="EMBL" id="EWM22515.1"/>
    </source>
</evidence>
<sequence>MARWKASSGETASVDSSPFVFLFRVFPPPFGSWPHSLSFFPLHTVLLYPSWTNNAISICHDFLFFIPPIMPPIASHALPGYAKALRRSRSEHGRLLFLSVLVAAYSRHIFVTPFRCTYPSRLPSVRGQAPPCSGRLHATATTHMRRSSSPPPSPSSSSSSTVPRPSAPSPPSRRRTPSVSITFSVPPSPPLLDPGSRLQPPPLSAPRCIPAPPRPSPSRGPPVPATSTTRRVLNLLTDALPDLDPSLLPLLPSSFFQQPPERIQARLSFLHTTLPGIDLPHALRRVPKLLTYYGMGAPAMERRLAHTYSNLIAALPKKQAALNLLNAAPRLLLRDFETRIEPYLHTFTTTSPTLDAAYLLTQHPVLLHKGIASHLLPRLAALPTLFPPSFPPPGPEDLGALLTRYPPLLTLPLPDLSARLAALSLLLPPDLLLPTLIRHPRAWTADLTEVIGPQIHLLLSALGPTTTKTVLHHLPSILYHPPDALTHKLDLLSSLLGSSAGANVLLARNPMILAMDIAANVAPKLRYLHSLFPHMDETSFVSLVGSAAGSQCLSAAFGRLGRLSYLLQIQPDMDVEEGMRLVGAPSEELRRWYPGYENFLEDRIEPRFPAYSWEQLCALPFAVREQAHGELLHGAFSREEGGRRG</sequence>
<evidence type="ECO:0000313" key="3">
    <source>
        <dbReference type="Proteomes" id="UP000019335"/>
    </source>
</evidence>
<protein>
    <submittedName>
        <fullName evidence="2">Uncharacterized protein</fullName>
    </submittedName>
</protein>
<gene>
    <name evidence="2" type="ORF">Naga_100952g2</name>
</gene>
<feature type="region of interest" description="Disordered" evidence="1">
    <location>
        <begin position="140"/>
        <end position="227"/>
    </location>
</feature>
<proteinExistence type="predicted"/>
<name>W7T698_9STRA</name>
<comment type="caution">
    <text evidence="2">The sequence shown here is derived from an EMBL/GenBank/DDBJ whole genome shotgun (WGS) entry which is preliminary data.</text>
</comment>
<feature type="compositionally biased region" description="Pro residues" evidence="1">
    <location>
        <begin position="199"/>
        <end position="224"/>
    </location>
</feature>
<dbReference type="EMBL" id="AZIL01002185">
    <property type="protein sequence ID" value="EWM22515.1"/>
    <property type="molecule type" value="Genomic_DNA"/>
</dbReference>
<dbReference type="AlphaFoldDB" id="W7T698"/>
<feature type="non-terminal residue" evidence="2">
    <location>
        <position position="645"/>
    </location>
</feature>
<reference evidence="2 3" key="1">
    <citation type="journal article" date="2014" name="Mol. Plant">
        <title>Chromosome Scale Genome Assembly and Transcriptome Profiling of Nannochloropsis gaditana in Nitrogen Depletion.</title>
        <authorList>
            <person name="Corteggiani Carpinelli E."/>
            <person name="Telatin A."/>
            <person name="Vitulo N."/>
            <person name="Forcato C."/>
            <person name="D'Angelo M."/>
            <person name="Schiavon R."/>
            <person name="Vezzi A."/>
            <person name="Giacometti G.M."/>
            <person name="Morosinotto T."/>
            <person name="Valle G."/>
        </authorList>
    </citation>
    <scope>NUCLEOTIDE SEQUENCE [LARGE SCALE GENOMIC DNA]</scope>
    <source>
        <strain evidence="2 3">B-31</strain>
    </source>
</reference>
<dbReference type="Gene3D" id="1.25.70.10">
    <property type="entry name" value="Transcription termination factor 3, mitochondrial"/>
    <property type="match status" value="1"/>
</dbReference>
<organism evidence="2 3">
    <name type="scientific">Nannochloropsis gaditana</name>
    <dbReference type="NCBI Taxonomy" id="72520"/>
    <lineage>
        <taxon>Eukaryota</taxon>
        <taxon>Sar</taxon>
        <taxon>Stramenopiles</taxon>
        <taxon>Ochrophyta</taxon>
        <taxon>Eustigmatophyceae</taxon>
        <taxon>Eustigmatales</taxon>
        <taxon>Monodopsidaceae</taxon>
        <taxon>Nannochloropsis</taxon>
    </lineage>
</organism>
<accession>W7T698</accession>